<dbReference type="EMBL" id="CAJJDN010000003">
    <property type="protein sequence ID" value="CAD8048724.1"/>
    <property type="molecule type" value="Genomic_DNA"/>
</dbReference>
<dbReference type="PANTHER" id="PTHR23237:SF6">
    <property type="entry name" value="H_ACA RIBONUCLEOPROTEIN COMPLEX SUBUNIT 1"/>
    <property type="match status" value="1"/>
</dbReference>
<evidence type="ECO:0000313" key="4">
    <source>
        <dbReference type="Proteomes" id="UP000692954"/>
    </source>
</evidence>
<feature type="compositionally biased region" description="Gly residues" evidence="2">
    <location>
        <begin position="138"/>
        <end position="169"/>
    </location>
</feature>
<reference evidence="3" key="1">
    <citation type="submission" date="2021-01" db="EMBL/GenBank/DDBJ databases">
        <authorList>
            <consortium name="Genoscope - CEA"/>
            <person name="William W."/>
        </authorList>
    </citation>
    <scope>NUCLEOTIDE SEQUENCE</scope>
</reference>
<comment type="similarity">
    <text evidence="1">Belongs to the GAR1 family.</text>
</comment>
<keyword evidence="1" id="KW-0694">RNA-binding</keyword>
<keyword evidence="1" id="KW-0687">Ribonucleoprotein</keyword>
<comment type="subcellular location">
    <subcellularLocation>
        <location evidence="1">Nucleus</location>
        <location evidence="1">Nucleolus</location>
    </subcellularLocation>
</comment>
<organism evidence="3 4">
    <name type="scientific">Paramecium sonneborni</name>
    <dbReference type="NCBI Taxonomy" id="65129"/>
    <lineage>
        <taxon>Eukaryota</taxon>
        <taxon>Sar</taxon>
        <taxon>Alveolata</taxon>
        <taxon>Ciliophora</taxon>
        <taxon>Intramacronucleata</taxon>
        <taxon>Oligohymenophorea</taxon>
        <taxon>Peniculida</taxon>
        <taxon>Parameciidae</taxon>
        <taxon>Paramecium</taxon>
    </lineage>
</organism>
<evidence type="ECO:0000256" key="2">
    <source>
        <dbReference type="SAM" id="MobiDB-lite"/>
    </source>
</evidence>
<comment type="caution">
    <text evidence="3">The sequence shown here is derived from an EMBL/GenBank/DDBJ whole genome shotgun (WGS) entry which is preliminary data.</text>
</comment>
<gene>
    <name evidence="3" type="ORF">PSON_ATCC_30995.1.T0030389</name>
</gene>
<evidence type="ECO:0000313" key="3">
    <source>
        <dbReference type="EMBL" id="CAD8048724.1"/>
    </source>
</evidence>
<comment type="function">
    <text evidence="1">Required for ribosome biogenesis. Part of a complex which catalyzes pseudouridylation of rRNA. This involves the isomerization of uridine such that the ribose is subsequently attached to C5, instead of the normal N1. Pseudouridine ("psi") residues may serve to stabilize the conformation of rRNAs.</text>
</comment>
<sequence>MGRGDFNSRGGGRGAPRGGSFSRGGGRGGRPQQPQGPPAKVEPFATYSHVCGNQIIVKALGKQLVPRFFRSVYFENKQPIGKVDEIFGPIENYLFSVTLEEGITPKSFKQDQLIYMDAYDCMPMDRFLPKPKGTPGISRGGARGGSRGGGRGGPSRGGRGGAPFRGGRGGPRDGGRGGPRGGGFSRGGGYQRGGGYGRGGFKQ</sequence>
<name>A0A8S1K6P5_9CILI</name>
<dbReference type="GO" id="GO:0000454">
    <property type="term" value="P:snoRNA guided rRNA pseudouridine synthesis"/>
    <property type="evidence" value="ECO:0007669"/>
    <property type="project" value="TreeGrafter"/>
</dbReference>
<dbReference type="AlphaFoldDB" id="A0A8S1K6P5"/>
<feature type="region of interest" description="Disordered" evidence="2">
    <location>
        <begin position="127"/>
        <end position="203"/>
    </location>
</feature>
<proteinExistence type="inferred from homology"/>
<dbReference type="OrthoDB" id="2187159at2759"/>
<keyword evidence="1" id="KW-0690">Ribosome biogenesis</keyword>
<evidence type="ECO:0000256" key="1">
    <source>
        <dbReference type="RuleBase" id="RU364004"/>
    </source>
</evidence>
<dbReference type="GO" id="GO:0031429">
    <property type="term" value="C:box H/ACA snoRNP complex"/>
    <property type="evidence" value="ECO:0007669"/>
    <property type="project" value="TreeGrafter"/>
</dbReference>
<comment type="subunit">
    <text evidence="1">Component of the small nucleolar ribonucleoprotein particles containing H/ACA-type snoRNAs (H/ACA snoRNPs).</text>
</comment>
<dbReference type="Proteomes" id="UP000692954">
    <property type="component" value="Unassembled WGS sequence"/>
</dbReference>
<feature type="compositionally biased region" description="Gly residues" evidence="2">
    <location>
        <begin position="176"/>
        <end position="203"/>
    </location>
</feature>
<feature type="region of interest" description="Disordered" evidence="2">
    <location>
        <begin position="1"/>
        <end position="42"/>
    </location>
</feature>
<dbReference type="InterPro" id="IPR007504">
    <property type="entry name" value="H/ACA_rnp_Gar1/Naf1"/>
</dbReference>
<keyword evidence="4" id="KW-1185">Reference proteome</keyword>
<keyword evidence="1" id="KW-0698">rRNA processing</keyword>
<accession>A0A8S1K6P5</accession>
<protein>
    <recommendedName>
        <fullName evidence="1">H/ACA ribonucleoprotein complex subunit</fullName>
    </recommendedName>
</protein>
<dbReference type="Pfam" id="PF04410">
    <property type="entry name" value="Gar1"/>
    <property type="match status" value="1"/>
</dbReference>
<dbReference type="PANTHER" id="PTHR23237">
    <property type="entry name" value="NUCLEOLAR PROTEIN FAMILY A MEMBER 1 SNORNP PROTEIN GAR1"/>
    <property type="match status" value="1"/>
</dbReference>
<dbReference type="GO" id="GO:0034513">
    <property type="term" value="F:box H/ACA snoRNA binding"/>
    <property type="evidence" value="ECO:0007669"/>
    <property type="project" value="TreeGrafter"/>
</dbReference>
<keyword evidence="1" id="KW-0539">Nucleus</keyword>
<feature type="compositionally biased region" description="Gly residues" evidence="2">
    <location>
        <begin position="1"/>
        <end position="29"/>
    </location>
</feature>